<evidence type="ECO:0000313" key="3">
    <source>
        <dbReference type="Proteomes" id="UP001286313"/>
    </source>
</evidence>
<reference evidence="2" key="1">
    <citation type="submission" date="2023-10" db="EMBL/GenBank/DDBJ databases">
        <title>Genome assemblies of two species of porcelain crab, Petrolisthes cinctipes and Petrolisthes manimaculis (Anomura: Porcellanidae).</title>
        <authorList>
            <person name="Angst P."/>
        </authorList>
    </citation>
    <scope>NUCLEOTIDE SEQUENCE</scope>
    <source>
        <strain evidence="2">PB745_01</strain>
        <tissue evidence="2">Gill</tissue>
    </source>
</reference>
<evidence type="ECO:0000313" key="2">
    <source>
        <dbReference type="EMBL" id="KAK3889259.1"/>
    </source>
</evidence>
<dbReference type="Proteomes" id="UP001286313">
    <property type="component" value="Unassembled WGS sequence"/>
</dbReference>
<dbReference type="InterPro" id="IPR036179">
    <property type="entry name" value="Ig-like_dom_sf"/>
</dbReference>
<keyword evidence="3" id="KW-1185">Reference proteome</keyword>
<comment type="caution">
    <text evidence="2">The sequence shown here is derived from an EMBL/GenBank/DDBJ whole genome shotgun (WGS) entry which is preliminary data.</text>
</comment>
<name>A0AAE1GA07_PETCI</name>
<dbReference type="AlphaFoldDB" id="A0AAE1GA07"/>
<proteinExistence type="predicted"/>
<evidence type="ECO:0000256" key="1">
    <source>
        <dbReference type="SAM" id="MobiDB-lite"/>
    </source>
</evidence>
<accession>A0AAE1GA07</accession>
<dbReference type="SUPFAM" id="SSF48726">
    <property type="entry name" value="Immunoglobulin"/>
    <property type="match status" value="1"/>
</dbReference>
<sequence length="110" mass="12071">MSPDSGMVRYWEIHLDTLLPQLAHSSSQFVVECEAVGVPGPSISWLLNGVEYQGLVSGGHWKVEGRGAGDQEGRKNLHPCLAEHEGSCSHQSQSSSGDHKLDQVKQQYWS</sequence>
<dbReference type="EMBL" id="JAWQEG010000501">
    <property type="protein sequence ID" value="KAK3889259.1"/>
    <property type="molecule type" value="Genomic_DNA"/>
</dbReference>
<feature type="region of interest" description="Disordered" evidence="1">
    <location>
        <begin position="85"/>
        <end position="110"/>
    </location>
</feature>
<organism evidence="2 3">
    <name type="scientific">Petrolisthes cinctipes</name>
    <name type="common">Flat porcelain crab</name>
    <dbReference type="NCBI Taxonomy" id="88211"/>
    <lineage>
        <taxon>Eukaryota</taxon>
        <taxon>Metazoa</taxon>
        <taxon>Ecdysozoa</taxon>
        <taxon>Arthropoda</taxon>
        <taxon>Crustacea</taxon>
        <taxon>Multicrustacea</taxon>
        <taxon>Malacostraca</taxon>
        <taxon>Eumalacostraca</taxon>
        <taxon>Eucarida</taxon>
        <taxon>Decapoda</taxon>
        <taxon>Pleocyemata</taxon>
        <taxon>Anomura</taxon>
        <taxon>Galatheoidea</taxon>
        <taxon>Porcellanidae</taxon>
        <taxon>Petrolisthes</taxon>
    </lineage>
</organism>
<gene>
    <name evidence="2" type="ORF">Pcinc_006825</name>
</gene>
<protein>
    <submittedName>
        <fullName evidence="2">Uncharacterized protein</fullName>
    </submittedName>
</protein>